<dbReference type="RefSeq" id="WP_170034678.1">
    <property type="nucleotide sequence ID" value="NZ_JABDTL010000001.1"/>
</dbReference>
<sequence length="103" mass="11936">MSEALKALQPQDEGKYRLLNEFYSRLKEGTILPQAEDIRQFAQIVGLKEISGKARRDMLPSLMWFLIDQPAERVRDDVTRAEAVSEKQRQKGFSILTDKLLRN</sequence>
<reference evidence="1 2" key="1">
    <citation type="submission" date="2020-08" db="EMBL/GenBank/DDBJ databases">
        <title>Genomic Encyclopedia of Type Strains, Phase IV (KMG-IV): sequencing the most valuable type-strain genomes for metagenomic binning, comparative biology and taxonomic classification.</title>
        <authorList>
            <person name="Goeker M."/>
        </authorList>
    </citation>
    <scope>NUCLEOTIDE SEQUENCE [LARGE SCALE GENOMIC DNA]</scope>
    <source>
        <strain evidence="1 2">DSM 29007</strain>
    </source>
</reference>
<dbReference type="Proteomes" id="UP000582837">
    <property type="component" value="Unassembled WGS sequence"/>
</dbReference>
<proteinExistence type="predicted"/>
<evidence type="ECO:0000313" key="1">
    <source>
        <dbReference type="EMBL" id="MBB6070758.1"/>
    </source>
</evidence>
<gene>
    <name evidence="1" type="ORF">HNQ61_002379</name>
</gene>
<protein>
    <submittedName>
        <fullName evidence="1">Uncharacterized protein</fullName>
    </submittedName>
</protein>
<organism evidence="1 2">
    <name type="scientific">Longimicrobium terrae</name>
    <dbReference type="NCBI Taxonomy" id="1639882"/>
    <lineage>
        <taxon>Bacteria</taxon>
        <taxon>Pseudomonadati</taxon>
        <taxon>Gemmatimonadota</taxon>
        <taxon>Longimicrobiia</taxon>
        <taxon>Longimicrobiales</taxon>
        <taxon>Longimicrobiaceae</taxon>
        <taxon>Longimicrobium</taxon>
    </lineage>
</organism>
<evidence type="ECO:0000313" key="2">
    <source>
        <dbReference type="Proteomes" id="UP000582837"/>
    </source>
</evidence>
<name>A0A841GYF0_9BACT</name>
<dbReference type="AlphaFoldDB" id="A0A841GYF0"/>
<accession>A0A841GYF0</accession>
<keyword evidence="2" id="KW-1185">Reference proteome</keyword>
<comment type="caution">
    <text evidence="1">The sequence shown here is derived from an EMBL/GenBank/DDBJ whole genome shotgun (WGS) entry which is preliminary data.</text>
</comment>
<dbReference type="EMBL" id="JACHIA010000005">
    <property type="protein sequence ID" value="MBB6070758.1"/>
    <property type="molecule type" value="Genomic_DNA"/>
</dbReference>